<evidence type="ECO:0000259" key="4">
    <source>
        <dbReference type="SMART" id="SM00822"/>
    </source>
</evidence>
<dbReference type="InterPro" id="IPR036291">
    <property type="entry name" value="NAD(P)-bd_dom_sf"/>
</dbReference>
<organism evidence="5 6">
    <name type="scientific">Podila minutissima</name>
    <dbReference type="NCBI Taxonomy" id="64525"/>
    <lineage>
        <taxon>Eukaryota</taxon>
        <taxon>Fungi</taxon>
        <taxon>Fungi incertae sedis</taxon>
        <taxon>Mucoromycota</taxon>
        <taxon>Mortierellomycotina</taxon>
        <taxon>Mortierellomycetes</taxon>
        <taxon>Mortierellales</taxon>
        <taxon>Mortierellaceae</taxon>
        <taxon>Podila</taxon>
    </lineage>
</organism>
<dbReference type="InterPro" id="IPR020904">
    <property type="entry name" value="Sc_DH/Rdtase_CS"/>
</dbReference>
<evidence type="ECO:0000313" key="6">
    <source>
        <dbReference type="Proteomes" id="UP000696485"/>
    </source>
</evidence>
<dbReference type="AlphaFoldDB" id="A0A9P5SEV1"/>
<reference evidence="5" key="1">
    <citation type="journal article" date="2020" name="Fungal Divers.">
        <title>Resolving the Mortierellaceae phylogeny through synthesis of multi-gene phylogenetics and phylogenomics.</title>
        <authorList>
            <person name="Vandepol N."/>
            <person name="Liber J."/>
            <person name="Desiro A."/>
            <person name="Na H."/>
            <person name="Kennedy M."/>
            <person name="Barry K."/>
            <person name="Grigoriev I.V."/>
            <person name="Miller A.N."/>
            <person name="O'Donnell K."/>
            <person name="Stajich J.E."/>
            <person name="Bonito G."/>
        </authorList>
    </citation>
    <scope>NUCLEOTIDE SEQUENCE</scope>
    <source>
        <strain evidence="5">NVP1</strain>
    </source>
</reference>
<evidence type="ECO:0000256" key="3">
    <source>
        <dbReference type="ARBA" id="ARBA00023002"/>
    </source>
</evidence>
<name>A0A9P5SEV1_9FUNG</name>
<accession>A0A9P5SEV1</accession>
<dbReference type="PROSITE" id="PS00061">
    <property type="entry name" value="ADH_SHORT"/>
    <property type="match status" value="1"/>
</dbReference>
<dbReference type="Gene3D" id="3.40.50.720">
    <property type="entry name" value="NAD(P)-binding Rossmann-like Domain"/>
    <property type="match status" value="1"/>
</dbReference>
<keyword evidence="2" id="KW-0521">NADP</keyword>
<dbReference type="PANTHER" id="PTHR43008">
    <property type="entry name" value="BENZIL REDUCTASE"/>
    <property type="match status" value="1"/>
</dbReference>
<dbReference type="Pfam" id="PF00106">
    <property type="entry name" value="adh_short"/>
    <property type="match status" value="1"/>
</dbReference>
<keyword evidence="3" id="KW-0560">Oxidoreductase</keyword>
<dbReference type="CDD" id="cd05367">
    <property type="entry name" value="SPR-like_SDR_c"/>
    <property type="match status" value="1"/>
</dbReference>
<comment type="caution">
    <text evidence="5">The sequence shown here is derived from an EMBL/GenBank/DDBJ whole genome shotgun (WGS) entry which is preliminary data.</text>
</comment>
<evidence type="ECO:0000256" key="2">
    <source>
        <dbReference type="ARBA" id="ARBA00022857"/>
    </source>
</evidence>
<feature type="domain" description="Ketoreductase" evidence="4">
    <location>
        <begin position="4"/>
        <end position="190"/>
    </location>
</feature>
<comment type="similarity">
    <text evidence="1">Belongs to the short-chain dehydrogenases/reductases (SDR) family.</text>
</comment>
<dbReference type="SUPFAM" id="SSF51735">
    <property type="entry name" value="NAD(P)-binding Rossmann-fold domains"/>
    <property type="match status" value="1"/>
</dbReference>
<evidence type="ECO:0000256" key="1">
    <source>
        <dbReference type="ARBA" id="ARBA00006484"/>
    </source>
</evidence>
<dbReference type="EMBL" id="JAAAUY010000899">
    <property type="protein sequence ID" value="KAF9325600.1"/>
    <property type="molecule type" value="Genomic_DNA"/>
</dbReference>
<protein>
    <recommendedName>
        <fullName evidence="4">Ketoreductase domain-containing protein</fullName>
    </recommendedName>
</protein>
<dbReference type="InterPro" id="IPR002347">
    <property type="entry name" value="SDR_fam"/>
</dbReference>
<dbReference type="SMART" id="SM00822">
    <property type="entry name" value="PKS_KR"/>
    <property type="match status" value="1"/>
</dbReference>
<dbReference type="GO" id="GO:0050664">
    <property type="term" value="F:oxidoreductase activity, acting on NAD(P)H, oxygen as acceptor"/>
    <property type="evidence" value="ECO:0007669"/>
    <property type="project" value="TreeGrafter"/>
</dbReference>
<sequence length="259" mass="27650">MTNPTLIVTGASRGIGRSIALLAIERHGANVVGVARSKEALEQLSHHIEHDLQLKDRFKFVVGDVTDESTGAEALAVASKSWSGRVDGLVLNAGVLDPLLPVASASTQDWKRNFDINFFSIVDIVQKALPALRESKGRVILVSSGAAINAYHGWGAYCTSKAALNMFGNVLGVEEPEITTVSIRPGVVDTEMQAVIRVEGAKGMTPEQHAEFVNYHASKALLHPNQPGGVIAALAVKADKSLSGKFLSWNSEELGAYQQ</sequence>
<dbReference type="Proteomes" id="UP000696485">
    <property type="component" value="Unassembled WGS sequence"/>
</dbReference>
<dbReference type="PRINTS" id="PR00081">
    <property type="entry name" value="GDHRDH"/>
</dbReference>
<dbReference type="FunFam" id="3.40.50.720:FF:000281">
    <property type="entry name" value="Uncharacterized oxidoreductase YIR035C"/>
    <property type="match status" value="1"/>
</dbReference>
<dbReference type="PANTHER" id="PTHR43008:SF8">
    <property type="entry name" value="BENZIL REDUCTASE ((S)-BENZOIN FORMING) IRC24"/>
    <property type="match status" value="1"/>
</dbReference>
<gene>
    <name evidence="5" type="ORF">BG006_010898</name>
</gene>
<keyword evidence="6" id="KW-1185">Reference proteome</keyword>
<dbReference type="InterPro" id="IPR057326">
    <property type="entry name" value="KR_dom"/>
</dbReference>
<proteinExistence type="inferred from homology"/>
<evidence type="ECO:0000313" key="5">
    <source>
        <dbReference type="EMBL" id="KAF9325600.1"/>
    </source>
</evidence>